<dbReference type="GO" id="GO:0006353">
    <property type="term" value="P:DNA-templated transcription termination"/>
    <property type="evidence" value="ECO:0007669"/>
    <property type="project" value="UniProtKB-KW"/>
</dbReference>
<dbReference type="Pfam" id="PF02357">
    <property type="entry name" value="NusG"/>
    <property type="match status" value="1"/>
</dbReference>
<evidence type="ECO:0000256" key="1">
    <source>
        <dbReference type="ARBA" id="ARBA00022814"/>
    </source>
</evidence>
<reference evidence="7" key="1">
    <citation type="submission" date="2016-10" db="EMBL/GenBank/DDBJ databases">
        <authorList>
            <person name="Varghese N."/>
            <person name="Submissions S."/>
        </authorList>
    </citation>
    <scope>NUCLEOTIDE SEQUENCE [LARGE SCALE GENOMIC DNA]</scope>
    <source>
        <strain evidence="7">DSM 26922</strain>
    </source>
</reference>
<evidence type="ECO:0000259" key="5">
    <source>
        <dbReference type="SMART" id="SM00738"/>
    </source>
</evidence>
<sequence length="172" mass="19045">MTQNVIAEDMGWFLAQLKPNSAQIAKRNLERQGFETFLPLEETTQQRSGRFVTARRPLFPGYIFVAFNAVQGCWRSINSTQGIKQLVSFGRAPTPVPCDLVDGLKARCDRLSNLVEGHALGAGDAVTFTNGPFSNFVGEIEKVESQQRVWVLMDLMGGRTRVAANEAQLRAV</sequence>
<dbReference type="SUPFAM" id="SSF82679">
    <property type="entry name" value="N-utilization substance G protein NusG, N-terminal domain"/>
    <property type="match status" value="1"/>
</dbReference>
<dbReference type="EMBL" id="FNOI01000011">
    <property type="protein sequence ID" value="SDX67693.1"/>
    <property type="molecule type" value="Genomic_DNA"/>
</dbReference>
<dbReference type="InterPro" id="IPR036735">
    <property type="entry name" value="NGN_dom_sf"/>
</dbReference>
<dbReference type="AlphaFoldDB" id="A0A1H3DMG1"/>
<dbReference type="PANTHER" id="PTHR30265:SF7">
    <property type="entry name" value="TRANSCRIPTION ANTITERMINATION PROTEIN RFAH"/>
    <property type="match status" value="1"/>
</dbReference>
<evidence type="ECO:0000256" key="2">
    <source>
        <dbReference type="ARBA" id="ARBA00023015"/>
    </source>
</evidence>
<dbReference type="SMART" id="SM00738">
    <property type="entry name" value="NGN"/>
    <property type="match status" value="1"/>
</dbReference>
<dbReference type="RefSeq" id="WP_244508691.1">
    <property type="nucleotide sequence ID" value="NZ_FNOI01000011.1"/>
</dbReference>
<dbReference type="CDD" id="cd09892">
    <property type="entry name" value="NGN_SP_RfaH"/>
    <property type="match status" value="1"/>
</dbReference>
<feature type="domain" description="NusG-like N-terminal" evidence="5">
    <location>
        <begin position="9"/>
        <end position="108"/>
    </location>
</feature>
<keyword evidence="7" id="KW-1185">Reference proteome</keyword>
<keyword evidence="2 4" id="KW-0805">Transcription regulation</keyword>
<dbReference type="PRINTS" id="PR00338">
    <property type="entry name" value="NUSGTNSCPFCT"/>
</dbReference>
<name>A0A1H3DMG1_9RHOB</name>
<comment type="similarity">
    <text evidence="4">Belongs to the NusG family.</text>
</comment>
<keyword evidence="4" id="KW-0806">Transcription termination</keyword>
<organism evidence="6 7">
    <name type="scientific">Litoreibacter albidus</name>
    <dbReference type="NCBI Taxonomy" id="670155"/>
    <lineage>
        <taxon>Bacteria</taxon>
        <taxon>Pseudomonadati</taxon>
        <taxon>Pseudomonadota</taxon>
        <taxon>Alphaproteobacteria</taxon>
        <taxon>Rhodobacterales</taxon>
        <taxon>Roseobacteraceae</taxon>
        <taxon>Litoreibacter</taxon>
    </lineage>
</organism>
<gene>
    <name evidence="6" type="ORF">SAMN04488001_0186</name>
</gene>
<evidence type="ECO:0000313" key="6">
    <source>
        <dbReference type="EMBL" id="SDX67693.1"/>
    </source>
</evidence>
<dbReference type="Gene3D" id="3.30.70.940">
    <property type="entry name" value="NusG, N-terminal domain"/>
    <property type="match status" value="1"/>
</dbReference>
<evidence type="ECO:0000256" key="3">
    <source>
        <dbReference type="ARBA" id="ARBA00023163"/>
    </source>
</evidence>
<keyword evidence="1 4" id="KW-0889">Transcription antitermination</keyword>
<dbReference type="STRING" id="670155.SAMN04488001_0186"/>
<dbReference type="GO" id="GO:0006354">
    <property type="term" value="P:DNA-templated transcription elongation"/>
    <property type="evidence" value="ECO:0007669"/>
    <property type="project" value="InterPro"/>
</dbReference>
<proteinExistence type="inferred from homology"/>
<evidence type="ECO:0000313" key="7">
    <source>
        <dbReference type="Proteomes" id="UP000199441"/>
    </source>
</evidence>
<protein>
    <recommendedName>
        <fullName evidence="4">Transcription termination/antitermination protein NusG</fullName>
    </recommendedName>
</protein>
<dbReference type="Proteomes" id="UP000199441">
    <property type="component" value="Unassembled WGS sequence"/>
</dbReference>
<dbReference type="GO" id="GO:0031564">
    <property type="term" value="P:transcription antitermination"/>
    <property type="evidence" value="ECO:0007669"/>
    <property type="project" value="UniProtKB-KW"/>
</dbReference>
<comment type="function">
    <text evidence="4">Participates in transcription elongation, termination and antitermination.</text>
</comment>
<dbReference type="GO" id="GO:0032784">
    <property type="term" value="P:regulation of DNA-templated transcription elongation"/>
    <property type="evidence" value="ECO:0007669"/>
    <property type="project" value="InterPro"/>
</dbReference>
<evidence type="ECO:0000256" key="4">
    <source>
        <dbReference type="RuleBase" id="RU000538"/>
    </source>
</evidence>
<dbReference type="InterPro" id="IPR008991">
    <property type="entry name" value="Translation_prot_SH3-like_sf"/>
</dbReference>
<accession>A0A1H3DMG1</accession>
<keyword evidence="3 4" id="KW-0804">Transcription</keyword>
<dbReference type="InterPro" id="IPR043425">
    <property type="entry name" value="NusG-like"/>
</dbReference>
<dbReference type="PANTHER" id="PTHR30265">
    <property type="entry name" value="RHO-INTERACTING TRANSCRIPTION TERMINATION FACTOR NUSG"/>
    <property type="match status" value="1"/>
</dbReference>
<dbReference type="GO" id="GO:0005829">
    <property type="term" value="C:cytosol"/>
    <property type="evidence" value="ECO:0007669"/>
    <property type="project" value="TreeGrafter"/>
</dbReference>
<dbReference type="InterPro" id="IPR006645">
    <property type="entry name" value="NGN-like_dom"/>
</dbReference>
<dbReference type="SUPFAM" id="SSF50104">
    <property type="entry name" value="Translation proteins SH3-like domain"/>
    <property type="match status" value="1"/>
</dbReference>
<dbReference type="InterPro" id="IPR001062">
    <property type="entry name" value="Transcrpt_antiterm_NusG"/>
</dbReference>